<evidence type="ECO:0000313" key="2">
    <source>
        <dbReference type="EMBL" id="XCM36870.1"/>
    </source>
</evidence>
<accession>A0AAU8JFD1</accession>
<dbReference type="RefSeq" id="WP_354635319.1">
    <property type="nucleotide sequence ID" value="NZ_CP159837.1"/>
</dbReference>
<evidence type="ECO:0000259" key="1">
    <source>
        <dbReference type="Pfam" id="PF08378"/>
    </source>
</evidence>
<dbReference type="EMBL" id="CP159837">
    <property type="protein sequence ID" value="XCM36870.1"/>
    <property type="molecule type" value="Genomic_DNA"/>
</dbReference>
<name>A0AAU8JFD1_9CYAN</name>
<proteinExistence type="predicted"/>
<dbReference type="AlphaFoldDB" id="A0AAU8JFD1"/>
<gene>
    <name evidence="2" type="ORF">ABWT76_005658</name>
</gene>
<feature type="domain" description="NERD" evidence="1">
    <location>
        <begin position="16"/>
        <end position="101"/>
    </location>
</feature>
<protein>
    <submittedName>
        <fullName evidence="2">Nuclease-related domain-containing protein</fullName>
    </submittedName>
</protein>
<dbReference type="Pfam" id="PF08378">
    <property type="entry name" value="NERD"/>
    <property type="match status" value="1"/>
</dbReference>
<dbReference type="InterPro" id="IPR011528">
    <property type="entry name" value="NERD"/>
</dbReference>
<sequence>MSLATVKAVKAVKPIWKILPKHHVSRGVGYSQETDFIVITETCVVVIEAKSYRGKIITDRDAMNNQWFCQTGNHLVPIKSCWGKNPFQQCDRYTKSVLTILQDYPQTFPLWREFKDAIQLPTVKSLLNDHLTFLDFNGETFTIGLSSPALAKIANETPKKAELIKAANSLYPHQTMQVAIAHIPRIPQIPKIPVYGAIVFPKNSDISQIGHGNHPHIREIGTFYRVTTVDYLPSLIDCLELEAAQHTNYYRFSPLKIENLLCDRPINSRNLETGFLNEIFDIQPQLSQKPGFSSLSFLPKQIAKPLI</sequence>
<reference evidence="2" key="1">
    <citation type="submission" date="2024-07" db="EMBL/GenBank/DDBJ databases">
        <authorList>
            <person name="Kim Y.J."/>
            <person name="Jeong J.Y."/>
        </authorList>
    </citation>
    <scope>NUCLEOTIDE SEQUENCE</scope>
    <source>
        <strain evidence="2">GIHE-MW2</strain>
    </source>
</reference>
<organism evidence="2">
    <name type="scientific">Planktothricoides raciborskii GIHE-MW2</name>
    <dbReference type="NCBI Taxonomy" id="2792601"/>
    <lineage>
        <taxon>Bacteria</taxon>
        <taxon>Bacillati</taxon>
        <taxon>Cyanobacteriota</taxon>
        <taxon>Cyanophyceae</taxon>
        <taxon>Oscillatoriophycideae</taxon>
        <taxon>Oscillatoriales</taxon>
        <taxon>Oscillatoriaceae</taxon>
        <taxon>Planktothricoides</taxon>
    </lineage>
</organism>